<protein>
    <submittedName>
        <fullName evidence="1">Uncharacterized protein</fullName>
    </submittedName>
</protein>
<comment type="caution">
    <text evidence="1">The sequence shown here is derived from an EMBL/GenBank/DDBJ whole genome shotgun (WGS) entry which is preliminary data.</text>
</comment>
<proteinExistence type="predicted"/>
<dbReference type="RefSeq" id="WP_041884702.1">
    <property type="nucleotide sequence ID" value="NZ_CP157278.1"/>
</dbReference>
<gene>
    <name evidence="1" type="ORF">TH53_19960</name>
</gene>
<organism evidence="1 2">
    <name type="scientific">Pedobacter lusitanus</name>
    <dbReference type="NCBI Taxonomy" id="1503925"/>
    <lineage>
        <taxon>Bacteria</taxon>
        <taxon>Pseudomonadati</taxon>
        <taxon>Bacteroidota</taxon>
        <taxon>Sphingobacteriia</taxon>
        <taxon>Sphingobacteriales</taxon>
        <taxon>Sphingobacteriaceae</taxon>
        <taxon>Pedobacter</taxon>
    </lineage>
</organism>
<dbReference type="Proteomes" id="UP000032049">
    <property type="component" value="Unassembled WGS sequence"/>
</dbReference>
<dbReference type="EMBL" id="JXRA01000096">
    <property type="protein sequence ID" value="KIO75556.1"/>
    <property type="molecule type" value="Genomic_DNA"/>
</dbReference>
<evidence type="ECO:0000313" key="1">
    <source>
        <dbReference type="EMBL" id="KIO75556.1"/>
    </source>
</evidence>
<dbReference type="OrthoDB" id="680708at2"/>
<name>A0A0D0GM87_9SPHI</name>
<evidence type="ECO:0000313" key="2">
    <source>
        <dbReference type="Proteomes" id="UP000032049"/>
    </source>
</evidence>
<keyword evidence="2" id="KW-1185">Reference proteome</keyword>
<accession>A0A0D0GM87</accession>
<dbReference type="AlphaFoldDB" id="A0A0D0GM87"/>
<sequence>MAIRKGDFLIGKLKDLVYRKVKNTQVAQSAPGKGRVRQTTGTKKLAYLFGRASMLGKIIRYQSADQIFGFHDGPMVNRLTKKLQEILLHYYPVDKETHPFNEESFIQLKGFDFNLNSPLHKSLWAEPLITLKGHELQFILPEIKIPEELKFPGNCDSCVITISTNYFDLEKGYLNIWPDVKKIEIKKNSPLLEKQEFSFQLPEGCLCLTTMAIQYFTKKHQLTVLYNHKDFNPAQICSAVVTEGTFVFQKDFPWQQTKWTKAAFDKYATTNQASPHSQPSYSLHTYMEPDDNAHF</sequence>
<reference evidence="1 2" key="1">
    <citation type="submission" date="2015-01" db="EMBL/GenBank/DDBJ databases">
        <title>Draft genome sequence of Pedobacter sp. NL19 isolated from sludge of an effluent treatment pond in an abandoned uranium mine.</title>
        <authorList>
            <person name="Santos T."/>
            <person name="Caetano T."/>
            <person name="Covas C."/>
            <person name="Cruz A."/>
            <person name="Mendo S."/>
        </authorList>
    </citation>
    <scope>NUCLEOTIDE SEQUENCE [LARGE SCALE GENOMIC DNA]</scope>
    <source>
        <strain evidence="1 2">NL19</strain>
    </source>
</reference>